<dbReference type="AlphaFoldDB" id="A0A1F6D4W2"/>
<protein>
    <submittedName>
        <fullName evidence="2">Uncharacterized protein</fullName>
    </submittedName>
</protein>
<sequence>MKKTVEELSPDVHRADRKESREERIARIRARVKAGFYTRSDVMRDVADALLYDPSAFENLP</sequence>
<evidence type="ECO:0000313" key="3">
    <source>
        <dbReference type="Proteomes" id="UP000178606"/>
    </source>
</evidence>
<gene>
    <name evidence="2" type="ORF">A3F84_19485</name>
</gene>
<feature type="region of interest" description="Disordered" evidence="1">
    <location>
        <begin position="1"/>
        <end position="20"/>
    </location>
</feature>
<proteinExistence type="predicted"/>
<comment type="caution">
    <text evidence="2">The sequence shown here is derived from an EMBL/GenBank/DDBJ whole genome shotgun (WGS) entry which is preliminary data.</text>
</comment>
<organism evidence="2 3">
    <name type="scientific">Handelsmanbacteria sp. (strain RIFCSPLOWO2_12_FULL_64_10)</name>
    <dbReference type="NCBI Taxonomy" id="1817868"/>
    <lineage>
        <taxon>Bacteria</taxon>
        <taxon>Candidatus Handelsmaniibacteriota</taxon>
    </lineage>
</organism>
<reference evidence="2 3" key="1">
    <citation type="journal article" date="2016" name="Nat. Commun.">
        <title>Thousands of microbial genomes shed light on interconnected biogeochemical processes in an aquifer system.</title>
        <authorList>
            <person name="Anantharaman K."/>
            <person name="Brown C.T."/>
            <person name="Hug L.A."/>
            <person name="Sharon I."/>
            <person name="Castelle C.J."/>
            <person name="Probst A.J."/>
            <person name="Thomas B.C."/>
            <person name="Singh A."/>
            <person name="Wilkins M.J."/>
            <person name="Karaoz U."/>
            <person name="Brodie E.L."/>
            <person name="Williams K.H."/>
            <person name="Hubbard S.S."/>
            <person name="Banfield J.F."/>
        </authorList>
    </citation>
    <scope>NUCLEOTIDE SEQUENCE [LARGE SCALE GENOMIC DNA]</scope>
    <source>
        <strain evidence="3">RIFCSPLOWO2_12_FULL_64_10</strain>
    </source>
</reference>
<name>A0A1F6D4W2_HANXR</name>
<dbReference type="EMBL" id="MFKF01000031">
    <property type="protein sequence ID" value="OGG56469.1"/>
    <property type="molecule type" value="Genomic_DNA"/>
</dbReference>
<evidence type="ECO:0000256" key="1">
    <source>
        <dbReference type="SAM" id="MobiDB-lite"/>
    </source>
</evidence>
<evidence type="ECO:0000313" key="2">
    <source>
        <dbReference type="EMBL" id="OGG56469.1"/>
    </source>
</evidence>
<dbReference type="Proteomes" id="UP000178606">
    <property type="component" value="Unassembled WGS sequence"/>
</dbReference>
<accession>A0A1F6D4W2</accession>